<dbReference type="PANTHER" id="PTHR11669:SF0">
    <property type="entry name" value="PROTEIN STICHEL-LIKE 2"/>
    <property type="match status" value="1"/>
</dbReference>
<evidence type="ECO:0000313" key="14">
    <source>
        <dbReference type="Proteomes" id="UP000199602"/>
    </source>
</evidence>
<accession>A0A1H0ABI0</accession>
<evidence type="ECO:0000256" key="6">
    <source>
        <dbReference type="ARBA" id="ARBA00022741"/>
    </source>
</evidence>
<proteinExistence type="inferred from homology"/>
<dbReference type="Pfam" id="PF12169">
    <property type="entry name" value="DNA_pol3_gamma3"/>
    <property type="match status" value="1"/>
</dbReference>
<evidence type="ECO:0000256" key="11">
    <source>
        <dbReference type="RuleBase" id="RU364063"/>
    </source>
</evidence>
<comment type="similarity">
    <text evidence="1 11">Belongs to the DnaX/STICHEL family.</text>
</comment>
<dbReference type="Pfam" id="PF22608">
    <property type="entry name" value="DNAX_ATPase_lid"/>
    <property type="match status" value="1"/>
</dbReference>
<dbReference type="InterPro" id="IPR012763">
    <property type="entry name" value="DNA_pol_III_sug/sutau_N"/>
</dbReference>
<keyword evidence="7" id="KW-0862">Zinc</keyword>
<keyword evidence="6 11" id="KW-0547">Nucleotide-binding</keyword>
<dbReference type="EC" id="2.7.7.7" evidence="11"/>
<dbReference type="GO" id="GO:0006261">
    <property type="term" value="P:DNA-templated DNA replication"/>
    <property type="evidence" value="ECO:0007669"/>
    <property type="project" value="TreeGrafter"/>
</dbReference>
<evidence type="ECO:0000259" key="12">
    <source>
        <dbReference type="SMART" id="SM00382"/>
    </source>
</evidence>
<evidence type="ECO:0000256" key="10">
    <source>
        <dbReference type="ARBA" id="ARBA00049244"/>
    </source>
</evidence>
<dbReference type="Gene3D" id="3.40.50.300">
    <property type="entry name" value="P-loop containing nucleotide triphosphate hydrolases"/>
    <property type="match status" value="1"/>
</dbReference>
<dbReference type="InterPro" id="IPR003593">
    <property type="entry name" value="AAA+_ATPase"/>
</dbReference>
<dbReference type="FunFam" id="1.10.8.60:FF:000013">
    <property type="entry name" value="DNA polymerase III subunit gamma/tau"/>
    <property type="match status" value="1"/>
</dbReference>
<dbReference type="Gene3D" id="1.20.272.10">
    <property type="match status" value="1"/>
</dbReference>
<sequence length="433" mass="49530">MSIQLTRKYRPQTFAEVVGQDFIKQVLSRAALENKVAHVYLFSGTRGVGKTTIARILAKTINCEKFPTAEPCNKCSNCIAITKGISPDVLEIDGASHTGVDNVRKLREDVFLPPISGNYKVIIIDEAHMLSKAAFNAFLKTLEEPPKHCVFIFATTEPERFPITIISRSQHYVFNALTQSQIESHLQNILNLEGIKYELQAISLIAKRADGSIRDSMSLLAQVLALSGNELQEEDVRKILGLAGEELFQRLFESLIQENLIELHNLVEYLREQGLDLGFFIKEFGLYWRNLFLIAQLKNEANKILGWERDKLDYWINLSKQFGIKRIHASWQMVVEAQRTILKNVDPILDLELLFFNLAYLSKLLGVEELIIEDKRGEIENKISLEKNLNLTLKKRTEKILNEKKDDQEIKEHPLVKKIIEEFDARILAVVKS</sequence>
<dbReference type="NCBIfam" id="NF004046">
    <property type="entry name" value="PRK05563.1"/>
    <property type="match status" value="1"/>
</dbReference>
<name>A0A1H0ABI0_9BACT</name>
<keyword evidence="5" id="KW-0479">Metal-binding</keyword>
<evidence type="ECO:0000256" key="1">
    <source>
        <dbReference type="ARBA" id="ARBA00006360"/>
    </source>
</evidence>
<dbReference type="Proteomes" id="UP000199602">
    <property type="component" value="Unassembled WGS sequence"/>
</dbReference>
<evidence type="ECO:0000256" key="9">
    <source>
        <dbReference type="ARBA" id="ARBA00022932"/>
    </source>
</evidence>
<comment type="subunit">
    <text evidence="11">DNA polymerase III contains a core (composed of alpha, epsilon and theta chains) that associates with a tau subunit. This core dimerizes to form the POLIII' complex. PolIII' associates with the gamma complex (composed of gamma, delta, delta', psi and chi chains) and with the beta chain to form the complete DNA polymerase III complex.</text>
</comment>
<dbReference type="SUPFAM" id="SSF52540">
    <property type="entry name" value="P-loop containing nucleoside triphosphate hydrolases"/>
    <property type="match status" value="1"/>
</dbReference>
<evidence type="ECO:0000256" key="4">
    <source>
        <dbReference type="ARBA" id="ARBA00022705"/>
    </source>
</evidence>
<dbReference type="OrthoDB" id="9810148at2"/>
<keyword evidence="8 11" id="KW-0067">ATP-binding</keyword>
<dbReference type="InterPro" id="IPR050238">
    <property type="entry name" value="DNA_Rep/Repair_Clamp_Loader"/>
</dbReference>
<dbReference type="PANTHER" id="PTHR11669">
    <property type="entry name" value="REPLICATION FACTOR C / DNA POLYMERASE III GAMMA-TAU SUBUNIT"/>
    <property type="match status" value="1"/>
</dbReference>
<dbReference type="InterPro" id="IPR027417">
    <property type="entry name" value="P-loop_NTPase"/>
</dbReference>
<keyword evidence="14" id="KW-1185">Reference proteome</keyword>
<dbReference type="InterPro" id="IPR022754">
    <property type="entry name" value="DNA_pol_III_gamma-3"/>
</dbReference>
<comment type="catalytic activity">
    <reaction evidence="10 11">
        <text>DNA(n) + a 2'-deoxyribonucleoside 5'-triphosphate = DNA(n+1) + diphosphate</text>
        <dbReference type="Rhea" id="RHEA:22508"/>
        <dbReference type="Rhea" id="RHEA-COMP:17339"/>
        <dbReference type="Rhea" id="RHEA-COMP:17340"/>
        <dbReference type="ChEBI" id="CHEBI:33019"/>
        <dbReference type="ChEBI" id="CHEBI:61560"/>
        <dbReference type="ChEBI" id="CHEBI:173112"/>
        <dbReference type="EC" id="2.7.7.7"/>
    </reaction>
</comment>
<dbReference type="GO" id="GO:0003887">
    <property type="term" value="F:DNA-directed DNA polymerase activity"/>
    <property type="evidence" value="ECO:0007669"/>
    <property type="project" value="UniProtKB-KW"/>
</dbReference>
<keyword evidence="2 11" id="KW-0808">Transferase</keyword>
<evidence type="ECO:0000256" key="2">
    <source>
        <dbReference type="ARBA" id="ARBA00022679"/>
    </source>
</evidence>
<dbReference type="InterPro" id="IPR008921">
    <property type="entry name" value="DNA_pol3_clamp-load_cplx_C"/>
</dbReference>
<dbReference type="STRING" id="206665.SAMN04488516_101348"/>
<gene>
    <name evidence="11" type="primary">dnaX</name>
    <name evidence="13" type="ORF">SAMN04488516_101348</name>
</gene>
<dbReference type="Pfam" id="PF13177">
    <property type="entry name" value="DNA_pol3_delta2"/>
    <property type="match status" value="1"/>
</dbReference>
<dbReference type="Gene3D" id="1.10.8.60">
    <property type="match status" value="1"/>
</dbReference>
<dbReference type="RefSeq" id="WP_092062432.1">
    <property type="nucleotide sequence ID" value="NZ_FNIN01000001.1"/>
</dbReference>
<dbReference type="GO" id="GO:0003677">
    <property type="term" value="F:DNA binding"/>
    <property type="evidence" value="ECO:0007669"/>
    <property type="project" value="InterPro"/>
</dbReference>
<comment type="function">
    <text evidence="11">DNA polymerase III is a complex, multichain enzyme responsible for most of the replicative synthesis in bacteria. This DNA polymerase also exhibits 3' to 5' exonuclease activity.</text>
</comment>
<dbReference type="SMART" id="SM00382">
    <property type="entry name" value="AAA"/>
    <property type="match status" value="1"/>
</dbReference>
<evidence type="ECO:0000256" key="8">
    <source>
        <dbReference type="ARBA" id="ARBA00022840"/>
    </source>
</evidence>
<reference evidence="13 14" key="1">
    <citation type="submission" date="2016-10" db="EMBL/GenBank/DDBJ databases">
        <authorList>
            <person name="de Groot N.N."/>
        </authorList>
    </citation>
    <scope>NUCLEOTIDE SEQUENCE [LARGE SCALE GENOMIC DNA]</scope>
    <source>
        <strain evidence="13 14">DSM 15269</strain>
    </source>
</reference>
<keyword evidence="9 11" id="KW-0239">DNA-directed DNA polymerase</keyword>
<dbReference type="FunFam" id="3.40.50.300:FF:000014">
    <property type="entry name" value="DNA polymerase III subunit gamma/tau"/>
    <property type="match status" value="1"/>
</dbReference>
<evidence type="ECO:0000313" key="13">
    <source>
        <dbReference type="EMBL" id="SDN30767.1"/>
    </source>
</evidence>
<evidence type="ECO:0000256" key="3">
    <source>
        <dbReference type="ARBA" id="ARBA00022695"/>
    </source>
</evidence>
<dbReference type="GO" id="GO:0009360">
    <property type="term" value="C:DNA polymerase III complex"/>
    <property type="evidence" value="ECO:0007669"/>
    <property type="project" value="InterPro"/>
</dbReference>
<dbReference type="NCBIfam" id="TIGR02397">
    <property type="entry name" value="dnaX_nterm"/>
    <property type="match status" value="1"/>
</dbReference>
<evidence type="ECO:0000256" key="5">
    <source>
        <dbReference type="ARBA" id="ARBA00022723"/>
    </source>
</evidence>
<dbReference type="InterPro" id="IPR045085">
    <property type="entry name" value="HLD_clamp_pol_III_gamma_tau"/>
</dbReference>
<dbReference type="CDD" id="cd00009">
    <property type="entry name" value="AAA"/>
    <property type="match status" value="1"/>
</dbReference>
<dbReference type="AlphaFoldDB" id="A0A1H0ABI0"/>
<evidence type="ECO:0000256" key="7">
    <source>
        <dbReference type="ARBA" id="ARBA00022833"/>
    </source>
</evidence>
<dbReference type="CDD" id="cd18137">
    <property type="entry name" value="HLD_clamp_pol_III_gamma_tau"/>
    <property type="match status" value="1"/>
</dbReference>
<dbReference type="GO" id="GO:0046872">
    <property type="term" value="F:metal ion binding"/>
    <property type="evidence" value="ECO:0007669"/>
    <property type="project" value="UniProtKB-KW"/>
</dbReference>
<organism evidence="13 14">
    <name type="scientific">Desulfonauticus submarinus</name>
    <dbReference type="NCBI Taxonomy" id="206665"/>
    <lineage>
        <taxon>Bacteria</taxon>
        <taxon>Pseudomonadati</taxon>
        <taxon>Thermodesulfobacteriota</taxon>
        <taxon>Desulfovibrionia</taxon>
        <taxon>Desulfovibrionales</taxon>
        <taxon>Desulfonauticaceae</taxon>
        <taxon>Desulfonauticus</taxon>
    </lineage>
</organism>
<dbReference type="SUPFAM" id="SSF48019">
    <property type="entry name" value="post-AAA+ oligomerization domain-like"/>
    <property type="match status" value="1"/>
</dbReference>
<protein>
    <recommendedName>
        <fullName evidence="11">DNA polymerase III subunit gamma/tau</fullName>
        <ecNumber evidence="11">2.7.7.7</ecNumber>
    </recommendedName>
</protein>
<dbReference type="EMBL" id="FNIN01000001">
    <property type="protein sequence ID" value="SDN30767.1"/>
    <property type="molecule type" value="Genomic_DNA"/>
</dbReference>
<keyword evidence="3 11" id="KW-0548">Nucleotidyltransferase</keyword>
<feature type="domain" description="AAA+ ATPase" evidence="12">
    <location>
        <begin position="36"/>
        <end position="177"/>
    </location>
</feature>
<keyword evidence="4 11" id="KW-0235">DNA replication</keyword>
<dbReference type="GO" id="GO:0005524">
    <property type="term" value="F:ATP binding"/>
    <property type="evidence" value="ECO:0007669"/>
    <property type="project" value="UniProtKB-KW"/>
</dbReference>